<protein>
    <submittedName>
        <fullName evidence="5">Nitroreductase</fullName>
    </submittedName>
</protein>
<dbReference type="STRING" id="1122155.SAMN02745158_03914"/>
<dbReference type="Proteomes" id="UP000184245">
    <property type="component" value="Unassembled WGS sequence"/>
</dbReference>
<reference evidence="5 6" key="1">
    <citation type="submission" date="2016-11" db="EMBL/GenBank/DDBJ databases">
        <authorList>
            <person name="Jaros S."/>
            <person name="Januszkiewicz K."/>
            <person name="Wedrychowicz H."/>
        </authorList>
    </citation>
    <scope>NUCLEOTIDE SEQUENCE [LARGE SCALE GENOMIC DNA]</scope>
    <source>
        <strain evidence="5 6">DSM 17459</strain>
    </source>
</reference>
<sequence>MDYYNLMEKRMSIRDFKDWDLSEKQMEDIREHFQKGSRLIPHIDVDLVLLQKEGEKLLDGVAGYKGFLIKAPYYLLILSEDHPYAAQNAGYIGEDLVLKLSEMELDSCWVTLTDSDAVKDAVGLSSDKNVAAVIAFGYGNSLGDRTRLDIKSPSDIHVITREGHLAPKICVEDLVYLEKWGQKSDWEEDVIDDTMEKAFYGASIAPSFLNRQPYRFIYDYNRMILAVKEDELTGEHDGKLNQGIVMFHFAAVLSQWRPREVQWVMGAPDKAYGIPEEYEIAGYCEV</sequence>
<dbReference type="InterPro" id="IPR029478">
    <property type="entry name" value="TM1586_NiRdase"/>
</dbReference>
<keyword evidence="1" id="KW-0285">Flavoprotein</keyword>
<dbReference type="CDD" id="cd02062">
    <property type="entry name" value="Nitro_FMN_reductase"/>
    <property type="match status" value="1"/>
</dbReference>
<evidence type="ECO:0000256" key="2">
    <source>
        <dbReference type="ARBA" id="ARBA00022643"/>
    </source>
</evidence>
<feature type="domain" description="Putative nitroreductase TM1586" evidence="4">
    <location>
        <begin position="4"/>
        <end position="156"/>
    </location>
</feature>
<dbReference type="RefSeq" id="WP_072854459.1">
    <property type="nucleotide sequence ID" value="NZ_FQVI01000032.1"/>
</dbReference>
<name>A0A1M5C0W1_9CLOT</name>
<dbReference type="Gene3D" id="3.40.109.10">
    <property type="entry name" value="NADH Oxidase"/>
    <property type="match status" value="1"/>
</dbReference>
<evidence type="ECO:0000256" key="3">
    <source>
        <dbReference type="ARBA" id="ARBA00023002"/>
    </source>
</evidence>
<dbReference type="InterPro" id="IPR000415">
    <property type="entry name" value="Nitroreductase-like"/>
</dbReference>
<dbReference type="PANTHER" id="PTHR23026:SF90">
    <property type="entry name" value="IODOTYROSINE DEIODINASE 1"/>
    <property type="match status" value="1"/>
</dbReference>
<evidence type="ECO:0000313" key="5">
    <source>
        <dbReference type="EMBL" id="SHF48315.1"/>
    </source>
</evidence>
<evidence type="ECO:0000259" key="4">
    <source>
        <dbReference type="Pfam" id="PF14512"/>
    </source>
</evidence>
<evidence type="ECO:0000256" key="1">
    <source>
        <dbReference type="ARBA" id="ARBA00022630"/>
    </source>
</evidence>
<gene>
    <name evidence="5" type="ORF">SAMN02745158_03914</name>
</gene>
<dbReference type="SUPFAM" id="SSF55469">
    <property type="entry name" value="FMN-dependent nitroreductase-like"/>
    <property type="match status" value="1"/>
</dbReference>
<keyword evidence="3" id="KW-0560">Oxidoreductase</keyword>
<evidence type="ECO:0000313" key="6">
    <source>
        <dbReference type="Proteomes" id="UP000184245"/>
    </source>
</evidence>
<dbReference type="Pfam" id="PF14512">
    <property type="entry name" value="TM1586_NiRdase"/>
    <property type="match status" value="1"/>
</dbReference>
<dbReference type="EMBL" id="FQVI01000032">
    <property type="protein sequence ID" value="SHF48315.1"/>
    <property type="molecule type" value="Genomic_DNA"/>
</dbReference>
<dbReference type="PANTHER" id="PTHR23026">
    <property type="entry name" value="NADPH NITROREDUCTASE"/>
    <property type="match status" value="1"/>
</dbReference>
<dbReference type="AlphaFoldDB" id="A0A1M5C0W1"/>
<keyword evidence="6" id="KW-1185">Reference proteome</keyword>
<proteinExistence type="predicted"/>
<dbReference type="InterPro" id="IPR050627">
    <property type="entry name" value="Nitroreductase/BluB"/>
</dbReference>
<keyword evidence="2" id="KW-0288">FMN</keyword>
<dbReference type="GO" id="GO:0016491">
    <property type="term" value="F:oxidoreductase activity"/>
    <property type="evidence" value="ECO:0007669"/>
    <property type="project" value="UniProtKB-KW"/>
</dbReference>
<dbReference type="Gene3D" id="3.40.109.30">
    <property type="entry name" value="putative nitroreductase (tm1586), domain 2"/>
    <property type="match status" value="1"/>
</dbReference>
<accession>A0A1M5C0W1</accession>
<dbReference type="OrthoDB" id="9814075at2"/>
<organism evidence="5 6">
    <name type="scientific">Lactonifactor longoviformis DSM 17459</name>
    <dbReference type="NCBI Taxonomy" id="1122155"/>
    <lineage>
        <taxon>Bacteria</taxon>
        <taxon>Bacillati</taxon>
        <taxon>Bacillota</taxon>
        <taxon>Clostridia</taxon>
        <taxon>Eubacteriales</taxon>
        <taxon>Clostridiaceae</taxon>
        <taxon>Lactonifactor</taxon>
    </lineage>
</organism>